<dbReference type="GeneID" id="69901666"/>
<proteinExistence type="predicted"/>
<dbReference type="EMBL" id="CP000259">
    <property type="protein sequence ID" value="ABF31585.1"/>
    <property type="molecule type" value="Genomic_DNA"/>
</dbReference>
<evidence type="ECO:0000313" key="3">
    <source>
        <dbReference type="Proteomes" id="UP000002433"/>
    </source>
</evidence>
<sequence length="98" mass="11587">MKTLDIIFNLSDRKMIFLENVEKLGGYIVPFTLIILSVAYNFRHPYPIWAAVLGGISLIVIFIYFILIVYLYLRYRYLVWKKIPEIKINSTELSCNHI</sequence>
<dbReference type="RefSeq" id="WP_002990766.1">
    <property type="nucleotide sequence ID" value="NC_008021.1"/>
</dbReference>
<keyword evidence="1" id="KW-0472">Membrane</keyword>
<keyword evidence="1" id="KW-1133">Transmembrane helix</keyword>
<dbReference type="KEGG" id="spk:MGAS9429_Spy0397"/>
<dbReference type="HOGENOM" id="CLU_177096_0_0_9"/>
<gene>
    <name evidence="2" type="ordered locus">MGAS9429_Spy0397</name>
</gene>
<name>Q1JN14_STRPC</name>
<organism evidence="2 3">
    <name type="scientific">Streptococcus pyogenes serotype M12 (strain MGAS9429)</name>
    <dbReference type="NCBI Taxonomy" id="370551"/>
    <lineage>
        <taxon>Bacteria</taxon>
        <taxon>Bacillati</taxon>
        <taxon>Bacillota</taxon>
        <taxon>Bacilli</taxon>
        <taxon>Lactobacillales</taxon>
        <taxon>Streptococcaceae</taxon>
        <taxon>Streptococcus</taxon>
    </lineage>
</organism>
<dbReference type="Proteomes" id="UP000002433">
    <property type="component" value="Chromosome"/>
</dbReference>
<accession>Q1JN14</accession>
<dbReference type="AlphaFoldDB" id="Q1JN14"/>
<feature type="transmembrane region" description="Helical" evidence="1">
    <location>
        <begin position="24"/>
        <end position="42"/>
    </location>
</feature>
<reference evidence="2 3" key="1">
    <citation type="journal article" date="2006" name="Proc. Natl. Acad. Sci. U.S.A.">
        <title>Molecular genetic anatomy of inter- and intraserotype variation in the human bacterial pathogen group A Streptococcus.</title>
        <authorList>
            <person name="Beres S.B."/>
            <person name="Richter E.W."/>
            <person name="Nagiec M.J."/>
            <person name="Sumby P."/>
            <person name="Porcella S.F."/>
            <person name="DeLeo F.R."/>
            <person name="Musser J.M."/>
        </authorList>
    </citation>
    <scope>NUCLEOTIDE SEQUENCE [LARGE SCALE GENOMIC DNA]</scope>
    <source>
        <strain evidence="2 3">MGAS9429</strain>
    </source>
</reference>
<keyword evidence="1" id="KW-0812">Transmembrane</keyword>
<evidence type="ECO:0000256" key="1">
    <source>
        <dbReference type="SAM" id="Phobius"/>
    </source>
</evidence>
<protein>
    <submittedName>
        <fullName evidence="2">Uncharacterized protein</fullName>
    </submittedName>
</protein>
<feature type="transmembrane region" description="Helical" evidence="1">
    <location>
        <begin position="48"/>
        <end position="73"/>
    </location>
</feature>
<evidence type="ECO:0000313" key="2">
    <source>
        <dbReference type="EMBL" id="ABF31585.1"/>
    </source>
</evidence>